<dbReference type="GO" id="GO:0003964">
    <property type="term" value="F:RNA-directed DNA polymerase activity"/>
    <property type="evidence" value="ECO:0007669"/>
    <property type="project" value="UniProtKB-KW"/>
</dbReference>
<feature type="compositionally biased region" description="Basic and acidic residues" evidence="1">
    <location>
        <begin position="56"/>
        <end position="65"/>
    </location>
</feature>
<dbReference type="InterPro" id="IPR021109">
    <property type="entry name" value="Peptidase_aspartic_dom_sf"/>
</dbReference>
<dbReference type="PANTHER" id="PTHR33067:SF9">
    <property type="entry name" value="RNA-DIRECTED DNA POLYMERASE"/>
    <property type="match status" value="1"/>
</dbReference>
<dbReference type="EMBL" id="BQNB010016469">
    <property type="protein sequence ID" value="GJT52150.1"/>
    <property type="molecule type" value="Genomic_DNA"/>
</dbReference>
<feature type="compositionally biased region" description="Basic and acidic residues" evidence="1">
    <location>
        <begin position="37"/>
        <end position="46"/>
    </location>
</feature>
<dbReference type="Gene3D" id="2.40.70.10">
    <property type="entry name" value="Acid Proteases"/>
    <property type="match status" value="1"/>
</dbReference>
<keyword evidence="2" id="KW-0695">RNA-directed DNA polymerase</keyword>
<reference evidence="2" key="2">
    <citation type="submission" date="2022-01" db="EMBL/GenBank/DDBJ databases">
        <authorList>
            <person name="Yamashiro T."/>
            <person name="Shiraishi A."/>
            <person name="Satake H."/>
            <person name="Nakayama K."/>
        </authorList>
    </citation>
    <scope>NUCLEOTIDE SEQUENCE</scope>
</reference>
<gene>
    <name evidence="2" type="ORF">Tco_0978307</name>
</gene>
<dbReference type="Proteomes" id="UP001151760">
    <property type="component" value="Unassembled WGS sequence"/>
</dbReference>
<sequence>MVDPSVPFLADDPTKLMVLVSLVDALSLSNPILETDIQEKEQKESQKQTNPSTGRKGPDQVECMRTRSQARRLRQLHPQQQQVPPNLVEPPKDTMADNRTMAELLQAPTEGYEDAIVVPEIAAANFEIKHGLLTLVQNKQFFGHDKEDPHAHIRYFNKITSTLRYPNVPTTSIKLMLFPFSLEGAARIWLEKERKRTPSINSDMGNTSFKLLDKRPADCSSIIESKSKVRHSRSRAIVAKVSMSASTFGVSPDVAELKYMVRALLLDKQASPFRSPLPYKAVEQSLLPAVGCPNHIVIVRLPMATSTEITFQIRSLSSRTNYTQGNSGIPSCRWQTKSAHPVFLPCHTTASQHQNLVTKPIPWEWLQPGSNPTTPEINECLALADLGASINLMPLSIWKELSLPALTKTRMILELADRMISTPTGIAEDVFVKVGTFFFPTDFVVVDYVIDEFLEHDDSIPPVLKASMILGDIAYLEELLSGINKDLNLLRPPFVKLCACKDEDKTALIKVLKSHKQAIAWKISDIKGIDPHFCTHKILMEENGKPVVQHQRRVNPKIHEVIKQEVIKLLDAGLIYPISDTSGEIPAYRVLSKSLVIRTIRSQYLLAKQDAKPRLLRWILLLQEFDVVIRDKKGAENLAADHLSRLENPHQSELEKKEISINNFLSRQLGMVSFRGKKLLTFLKLATVDPLGDTTVPITPLKRSSIQVSISPRSTRMPTTMSPDVTFVNVKAKFRNVMRCHKTLSKFAKSLTYGALILWGRSRLIRGTNIYSWPLIIYQNGLKRKRSPPMTPELFANFLNLSSPDLVPLVQS</sequence>
<dbReference type="CDD" id="cd00303">
    <property type="entry name" value="retropepsin_like"/>
    <property type="match status" value="1"/>
</dbReference>
<proteinExistence type="predicted"/>
<feature type="region of interest" description="Disordered" evidence="1">
    <location>
        <begin position="37"/>
        <end position="93"/>
    </location>
</feature>
<feature type="compositionally biased region" description="Low complexity" evidence="1">
    <location>
        <begin position="76"/>
        <end position="86"/>
    </location>
</feature>
<keyword evidence="3" id="KW-1185">Reference proteome</keyword>
<evidence type="ECO:0000256" key="1">
    <source>
        <dbReference type="SAM" id="MobiDB-lite"/>
    </source>
</evidence>
<keyword evidence="2" id="KW-0808">Transferase</keyword>
<dbReference type="Gene3D" id="3.10.10.10">
    <property type="entry name" value="HIV Type 1 Reverse Transcriptase, subunit A, domain 1"/>
    <property type="match status" value="1"/>
</dbReference>
<organism evidence="2 3">
    <name type="scientific">Tanacetum coccineum</name>
    <dbReference type="NCBI Taxonomy" id="301880"/>
    <lineage>
        <taxon>Eukaryota</taxon>
        <taxon>Viridiplantae</taxon>
        <taxon>Streptophyta</taxon>
        <taxon>Embryophyta</taxon>
        <taxon>Tracheophyta</taxon>
        <taxon>Spermatophyta</taxon>
        <taxon>Magnoliopsida</taxon>
        <taxon>eudicotyledons</taxon>
        <taxon>Gunneridae</taxon>
        <taxon>Pentapetalae</taxon>
        <taxon>asterids</taxon>
        <taxon>campanulids</taxon>
        <taxon>Asterales</taxon>
        <taxon>Asteraceae</taxon>
        <taxon>Asteroideae</taxon>
        <taxon>Anthemideae</taxon>
        <taxon>Anthemidinae</taxon>
        <taxon>Tanacetum</taxon>
    </lineage>
</organism>
<evidence type="ECO:0000313" key="2">
    <source>
        <dbReference type="EMBL" id="GJT52150.1"/>
    </source>
</evidence>
<dbReference type="SUPFAM" id="SSF56672">
    <property type="entry name" value="DNA/RNA polymerases"/>
    <property type="match status" value="1"/>
</dbReference>
<evidence type="ECO:0000313" key="3">
    <source>
        <dbReference type="Proteomes" id="UP001151760"/>
    </source>
</evidence>
<dbReference type="InterPro" id="IPR043502">
    <property type="entry name" value="DNA/RNA_pol_sf"/>
</dbReference>
<protein>
    <submittedName>
        <fullName evidence="2">Reverse transcriptase domain-containing protein</fullName>
    </submittedName>
</protein>
<keyword evidence="2" id="KW-0548">Nucleotidyltransferase</keyword>
<comment type="caution">
    <text evidence="2">The sequence shown here is derived from an EMBL/GenBank/DDBJ whole genome shotgun (WGS) entry which is preliminary data.</text>
</comment>
<accession>A0ABQ5EMN6</accession>
<dbReference type="PANTHER" id="PTHR33067">
    <property type="entry name" value="RNA-DIRECTED DNA POLYMERASE-RELATED"/>
    <property type="match status" value="1"/>
</dbReference>
<name>A0ABQ5EMN6_9ASTR</name>
<reference evidence="2" key="1">
    <citation type="journal article" date="2022" name="Int. J. Mol. Sci.">
        <title>Draft Genome of Tanacetum Coccineum: Genomic Comparison of Closely Related Tanacetum-Family Plants.</title>
        <authorList>
            <person name="Yamashiro T."/>
            <person name="Shiraishi A."/>
            <person name="Nakayama K."/>
            <person name="Satake H."/>
        </authorList>
    </citation>
    <scope>NUCLEOTIDE SEQUENCE</scope>
</reference>